<proteinExistence type="predicted"/>
<feature type="compositionally biased region" description="Pro residues" evidence="1">
    <location>
        <begin position="214"/>
        <end position="226"/>
    </location>
</feature>
<evidence type="ECO:0000313" key="3">
    <source>
        <dbReference type="Proteomes" id="UP000011116"/>
    </source>
</evidence>
<dbReference type="InterPro" id="IPR053253">
    <property type="entry name" value="Sex_diff_modulator"/>
</dbReference>
<accession>A0A8I6XZW0</accession>
<keyword evidence="3" id="KW-1185">Reference proteome</keyword>
<evidence type="ECO:0000313" key="2">
    <source>
        <dbReference type="EnsemblPlants" id="HORVU.MOREX.r3.3HG0278840.1.CDS1"/>
    </source>
</evidence>
<feature type="compositionally biased region" description="Gly residues" evidence="1">
    <location>
        <begin position="201"/>
        <end position="213"/>
    </location>
</feature>
<name>A0A8I6XZW0_HORVV</name>
<sequence length="226" mass="24831">MPRNRPLVIADEVAELLLCSLELSEGDFIVHLHHTEDFLIIFSSLETMRRLRGEHFISSMRFALSLRSWCKLAHAGAGGLEYRVELELRGIPAYAWHLSTTEHVLGGSCWIERLHPHTRSRDDLAVFRLFGRAHDPADIRRAVVLEIVEQLPSRMPSEAPTIRTLTYPISIALTKAELIRAAPAGPQATGGNDSDADGTVGRNGQGHGQGPGPGRAPPRPQTPAYG</sequence>
<evidence type="ECO:0000256" key="1">
    <source>
        <dbReference type="SAM" id="MobiDB-lite"/>
    </source>
</evidence>
<dbReference type="PANTHER" id="PTHR33087:SF31">
    <property type="entry name" value="OS06G0482850 PROTEIN"/>
    <property type="match status" value="1"/>
</dbReference>
<dbReference type="Gramene" id="HORVU.MOREX.r3.3HG0278840.1">
    <property type="protein sequence ID" value="HORVU.MOREX.r3.3HG0278840.1.CDS1"/>
    <property type="gene ID" value="HORVU.MOREX.r3.3HG0278840"/>
</dbReference>
<organism evidence="2 3">
    <name type="scientific">Hordeum vulgare subsp. vulgare</name>
    <name type="common">Domesticated barley</name>
    <dbReference type="NCBI Taxonomy" id="112509"/>
    <lineage>
        <taxon>Eukaryota</taxon>
        <taxon>Viridiplantae</taxon>
        <taxon>Streptophyta</taxon>
        <taxon>Embryophyta</taxon>
        <taxon>Tracheophyta</taxon>
        <taxon>Spermatophyta</taxon>
        <taxon>Magnoliopsida</taxon>
        <taxon>Liliopsida</taxon>
        <taxon>Poales</taxon>
        <taxon>Poaceae</taxon>
        <taxon>BOP clade</taxon>
        <taxon>Pooideae</taxon>
        <taxon>Triticodae</taxon>
        <taxon>Triticeae</taxon>
        <taxon>Hordeinae</taxon>
        <taxon>Hordeum</taxon>
    </lineage>
</organism>
<reference evidence="3" key="1">
    <citation type="journal article" date="2012" name="Nature">
        <title>A physical, genetic and functional sequence assembly of the barley genome.</title>
        <authorList>
            <consortium name="The International Barley Genome Sequencing Consortium"/>
            <person name="Mayer K.F."/>
            <person name="Waugh R."/>
            <person name="Brown J.W."/>
            <person name="Schulman A."/>
            <person name="Langridge P."/>
            <person name="Platzer M."/>
            <person name="Fincher G.B."/>
            <person name="Muehlbauer G.J."/>
            <person name="Sato K."/>
            <person name="Close T.J."/>
            <person name="Wise R.P."/>
            <person name="Stein N."/>
        </authorList>
    </citation>
    <scope>NUCLEOTIDE SEQUENCE [LARGE SCALE GENOMIC DNA]</scope>
    <source>
        <strain evidence="3">cv. Morex</strain>
    </source>
</reference>
<protein>
    <submittedName>
        <fullName evidence="2">Uncharacterized protein</fullName>
    </submittedName>
</protein>
<dbReference type="AlphaFoldDB" id="A0A8I6XZW0"/>
<dbReference type="PANTHER" id="PTHR33087">
    <property type="entry name" value="OS07G0539200 PROTEIN"/>
    <property type="match status" value="1"/>
</dbReference>
<reference evidence="2" key="3">
    <citation type="submission" date="2022-01" db="UniProtKB">
        <authorList>
            <consortium name="EnsemblPlants"/>
        </authorList>
    </citation>
    <scope>IDENTIFICATION</scope>
    <source>
        <strain evidence="2">subsp. vulgare</strain>
    </source>
</reference>
<reference evidence="2" key="2">
    <citation type="submission" date="2020-10" db="EMBL/GenBank/DDBJ databases">
        <authorList>
            <person name="Scholz U."/>
            <person name="Mascher M."/>
            <person name="Fiebig A."/>
        </authorList>
    </citation>
    <scope>NUCLEOTIDE SEQUENCE [LARGE SCALE GENOMIC DNA]</scope>
    <source>
        <strain evidence="2">cv. Morex</strain>
    </source>
</reference>
<dbReference type="EnsemblPlants" id="HORVU.MOREX.r3.3HG0278840.1">
    <property type="protein sequence ID" value="HORVU.MOREX.r3.3HG0278840.1.CDS1"/>
    <property type="gene ID" value="HORVU.MOREX.r3.3HG0278840"/>
</dbReference>
<feature type="region of interest" description="Disordered" evidence="1">
    <location>
        <begin position="184"/>
        <end position="226"/>
    </location>
</feature>
<dbReference type="Proteomes" id="UP000011116">
    <property type="component" value="Chromosome 3H"/>
</dbReference>